<name>A0A4C1XE73_EUMVA</name>
<organism evidence="2 3">
    <name type="scientific">Eumeta variegata</name>
    <name type="common">Bagworm moth</name>
    <name type="synonym">Eumeta japonica</name>
    <dbReference type="NCBI Taxonomy" id="151549"/>
    <lineage>
        <taxon>Eukaryota</taxon>
        <taxon>Metazoa</taxon>
        <taxon>Ecdysozoa</taxon>
        <taxon>Arthropoda</taxon>
        <taxon>Hexapoda</taxon>
        <taxon>Insecta</taxon>
        <taxon>Pterygota</taxon>
        <taxon>Neoptera</taxon>
        <taxon>Endopterygota</taxon>
        <taxon>Lepidoptera</taxon>
        <taxon>Glossata</taxon>
        <taxon>Ditrysia</taxon>
        <taxon>Tineoidea</taxon>
        <taxon>Psychidae</taxon>
        <taxon>Oiketicinae</taxon>
        <taxon>Eumeta</taxon>
    </lineage>
</organism>
<sequence length="126" mass="13837">MQSRSAACQIDSEYDPVIEYGFGGFTSSGPRARPRRAAPRPRPGAPAVIGQAKMFLMGQKWLPRPVNASKPLKIGHFIIRTDVGSYFFRILYPRFVRAAGSGSEISIRLVDGLVKGMPIECARVDV</sequence>
<protein>
    <submittedName>
        <fullName evidence="2">Uncharacterized protein</fullName>
    </submittedName>
</protein>
<evidence type="ECO:0000313" key="3">
    <source>
        <dbReference type="Proteomes" id="UP000299102"/>
    </source>
</evidence>
<feature type="region of interest" description="Disordered" evidence="1">
    <location>
        <begin position="23"/>
        <end position="44"/>
    </location>
</feature>
<dbReference type="EMBL" id="BGZK01000794">
    <property type="protein sequence ID" value="GBP60724.1"/>
    <property type="molecule type" value="Genomic_DNA"/>
</dbReference>
<reference evidence="2 3" key="1">
    <citation type="journal article" date="2019" name="Commun. Biol.">
        <title>The bagworm genome reveals a unique fibroin gene that provides high tensile strength.</title>
        <authorList>
            <person name="Kono N."/>
            <person name="Nakamura H."/>
            <person name="Ohtoshi R."/>
            <person name="Tomita M."/>
            <person name="Numata K."/>
            <person name="Arakawa K."/>
        </authorList>
    </citation>
    <scope>NUCLEOTIDE SEQUENCE [LARGE SCALE GENOMIC DNA]</scope>
</reference>
<evidence type="ECO:0000256" key="1">
    <source>
        <dbReference type="SAM" id="MobiDB-lite"/>
    </source>
</evidence>
<keyword evidence="3" id="KW-1185">Reference proteome</keyword>
<proteinExistence type="predicted"/>
<dbReference type="AlphaFoldDB" id="A0A4C1XE73"/>
<gene>
    <name evidence="2" type="ORF">EVAR_47462_1</name>
</gene>
<comment type="caution">
    <text evidence="2">The sequence shown here is derived from an EMBL/GenBank/DDBJ whole genome shotgun (WGS) entry which is preliminary data.</text>
</comment>
<accession>A0A4C1XE73</accession>
<dbReference type="Proteomes" id="UP000299102">
    <property type="component" value="Unassembled WGS sequence"/>
</dbReference>
<evidence type="ECO:0000313" key="2">
    <source>
        <dbReference type="EMBL" id="GBP60724.1"/>
    </source>
</evidence>